<dbReference type="AlphaFoldDB" id="A0A0R3UEG8"/>
<dbReference type="Proteomes" id="UP000267029">
    <property type="component" value="Unassembled WGS sequence"/>
</dbReference>
<evidence type="ECO:0000313" key="1">
    <source>
        <dbReference type="EMBL" id="VDD79395.1"/>
    </source>
</evidence>
<evidence type="ECO:0000313" key="2">
    <source>
        <dbReference type="Proteomes" id="UP000267029"/>
    </source>
</evidence>
<protein>
    <submittedName>
        <fullName evidence="1">Uncharacterized protein</fullName>
    </submittedName>
</protein>
<accession>A0A0R3UEG8</accession>
<sequence>MCGFSNIIWPDPVPLPSPPPRHITTQPNIYASHASASAALSSSSSSSLKQVLCASANGRAHNIPTCKGDLTEGCGDTSVIWCKGIRGGVETSLIFMDLMSLTQTGNHHHQENEVGPIVAANPGGA</sequence>
<proteinExistence type="predicted"/>
<name>A0A0R3UEG8_MESCO</name>
<dbReference type="EMBL" id="UXSR01005193">
    <property type="protein sequence ID" value="VDD79395.1"/>
    <property type="molecule type" value="Genomic_DNA"/>
</dbReference>
<gene>
    <name evidence="1" type="ORF">MCOS_LOCUS5398</name>
</gene>
<keyword evidence="2" id="KW-1185">Reference proteome</keyword>
<organism evidence="1 2">
    <name type="scientific">Mesocestoides corti</name>
    <name type="common">Flatworm</name>
    <dbReference type="NCBI Taxonomy" id="53468"/>
    <lineage>
        <taxon>Eukaryota</taxon>
        <taxon>Metazoa</taxon>
        <taxon>Spiralia</taxon>
        <taxon>Lophotrochozoa</taxon>
        <taxon>Platyhelminthes</taxon>
        <taxon>Cestoda</taxon>
        <taxon>Eucestoda</taxon>
        <taxon>Cyclophyllidea</taxon>
        <taxon>Mesocestoididae</taxon>
        <taxon>Mesocestoides</taxon>
    </lineage>
</organism>
<reference evidence="1 2" key="1">
    <citation type="submission" date="2018-10" db="EMBL/GenBank/DDBJ databases">
        <authorList>
            <consortium name="Pathogen Informatics"/>
        </authorList>
    </citation>
    <scope>NUCLEOTIDE SEQUENCE [LARGE SCALE GENOMIC DNA]</scope>
</reference>